<dbReference type="Pfam" id="PF02543">
    <property type="entry name" value="Carbam_trans_N"/>
    <property type="match status" value="1"/>
</dbReference>
<dbReference type="AlphaFoldDB" id="A0A9W7GF58"/>
<dbReference type="GO" id="GO:0003824">
    <property type="term" value="F:catalytic activity"/>
    <property type="evidence" value="ECO:0007669"/>
    <property type="project" value="InterPro"/>
</dbReference>
<dbReference type="PANTHER" id="PTHR34847:SF1">
    <property type="entry name" value="NODULATION PROTEIN U"/>
    <property type="match status" value="1"/>
</dbReference>
<sequence length="781" mass="85892">MSGEIDGEIDGANDKESAPDSALDRAHPPAETNDVIFGVNKYSHDTTLCVFDLRKGKNKIWMTSKERFSRHKHDGGSLSICTSSWLQSNPELTSLSSLSPPTLPNVTCYHNNHHFPISTIDQPSIYDPRLTEDKNAVLWGSMLSTTLSTNDDEDDLSSDLNIPSKSPSTIGHHLSHAFSGASLAVFNNGMNKGVVSVMDGMGDTWDMGKDERDEWEEGFTAVLQDDGRGIILTPGGNSSIPSLPPHLTFRESESFYTFTSTSSTQLSLTLKPILKRYASTYSPFTAGHGFENINSLGAGYSRVSSHVFKHWNSCGKVMGVSPYAKTRKGWVVRGSVVGMRGVEVNTKRLGGRPKGFDVSDRELDTNTMVFETLSHIRHLATSTHGPEYGDNVVLTGGVALNSVTNGLLKTDPSSPFSNVYIPPFTGDEGVAFGAAVKAAIDEYGGEEKGKRLREVLEVFEPFTGTVYGEEEILEALEEFEGFINVDNFTGLSDDLVTFAASRIASGSVIAWYQGGSEVGPRALGHRSILGDPRDGRMVEFINKKIKVRENFRPFAPSVLKEYVSEWFEWDDVSDQDVSPYMSLTLQARPDKVLKIPAVIHVDGSSRIQSVDGTKPGTRLYHKLISKFREITGVPMVLNTSFNTIKGEPIVEKPRGALVSFLTRAPELRWLVIGDYVIERRRCVVGREDIFQVKGGFSITTRERFWGGKGDMGAVEEVTVRMQGLEEWGDISVDKDFGGDVLALCDGTRTVEEVAEEMGVDVDEIIEVVGSLEKKMLLRQHT</sequence>
<name>A0A9W7GF58_9STRA</name>
<dbReference type="Gene3D" id="3.90.870.20">
    <property type="entry name" value="Carbamoyltransferase, C-terminal domain"/>
    <property type="match status" value="1"/>
</dbReference>
<dbReference type="Gene3D" id="3.30.420.40">
    <property type="match status" value="2"/>
</dbReference>
<dbReference type="OrthoDB" id="414294at2759"/>
<accession>A0A9W7GF58</accession>
<feature type="domain" description="Carbamoyltransferase" evidence="3">
    <location>
        <begin position="390"/>
        <end position="436"/>
    </location>
</feature>
<dbReference type="Gene3D" id="1.10.10.10">
    <property type="entry name" value="Winged helix-like DNA-binding domain superfamily/Winged helix DNA-binding domain"/>
    <property type="match status" value="1"/>
</dbReference>
<comment type="similarity">
    <text evidence="1">Belongs to the NodU/CmcH family.</text>
</comment>
<dbReference type="CDD" id="cd24033">
    <property type="entry name" value="ASKHA_NBD_NodU_CmcH-like_N"/>
    <property type="match status" value="1"/>
</dbReference>
<feature type="region of interest" description="Disordered" evidence="2">
    <location>
        <begin position="1"/>
        <end position="29"/>
    </location>
</feature>
<dbReference type="InterPro" id="IPR051338">
    <property type="entry name" value="NodU/CmcH_Carbamoyltrnsfr"/>
</dbReference>
<dbReference type="PANTHER" id="PTHR34847">
    <property type="entry name" value="NODULATION PROTEIN U"/>
    <property type="match status" value="1"/>
</dbReference>
<dbReference type="InterPro" id="IPR036388">
    <property type="entry name" value="WH-like_DNA-bd_sf"/>
</dbReference>
<dbReference type="InterPro" id="IPR031730">
    <property type="entry name" value="Carbam_trans_C"/>
</dbReference>
<evidence type="ECO:0000313" key="6">
    <source>
        <dbReference type="Proteomes" id="UP001165065"/>
    </source>
</evidence>
<comment type="caution">
    <text evidence="5">The sequence shown here is derived from an EMBL/GenBank/DDBJ whole genome shotgun (WGS) entry which is preliminary data.</text>
</comment>
<protein>
    <recommendedName>
        <fullName evidence="7">Carbamoyltransferase</fullName>
    </recommendedName>
</protein>
<evidence type="ECO:0008006" key="7">
    <source>
        <dbReference type="Google" id="ProtNLM"/>
    </source>
</evidence>
<keyword evidence="6" id="KW-1185">Reference proteome</keyword>
<proteinExistence type="inferred from homology"/>
<evidence type="ECO:0000259" key="4">
    <source>
        <dbReference type="Pfam" id="PF16861"/>
    </source>
</evidence>
<dbReference type="InterPro" id="IPR003696">
    <property type="entry name" value="Carbtransf_dom"/>
</dbReference>
<gene>
    <name evidence="5" type="ORF">TrCOL_g4793</name>
</gene>
<feature type="compositionally biased region" description="Acidic residues" evidence="2">
    <location>
        <begin position="1"/>
        <end position="11"/>
    </location>
</feature>
<dbReference type="Proteomes" id="UP001165065">
    <property type="component" value="Unassembled WGS sequence"/>
</dbReference>
<evidence type="ECO:0000313" key="5">
    <source>
        <dbReference type="EMBL" id="GMI42455.1"/>
    </source>
</evidence>
<dbReference type="Pfam" id="PF16861">
    <property type="entry name" value="Carbam_trans_C"/>
    <property type="match status" value="1"/>
</dbReference>
<feature type="domain" description="Carbamoyltransferase C-terminal" evidence="4">
    <location>
        <begin position="500"/>
        <end position="679"/>
    </location>
</feature>
<dbReference type="EMBL" id="BRYA01000172">
    <property type="protein sequence ID" value="GMI42455.1"/>
    <property type="molecule type" value="Genomic_DNA"/>
</dbReference>
<dbReference type="InterPro" id="IPR038152">
    <property type="entry name" value="Carbam_trans_C_sf"/>
</dbReference>
<evidence type="ECO:0000256" key="1">
    <source>
        <dbReference type="ARBA" id="ARBA00006129"/>
    </source>
</evidence>
<reference evidence="6" key="1">
    <citation type="journal article" date="2023" name="Commun. Biol.">
        <title>Genome analysis of Parmales, the sister group of diatoms, reveals the evolutionary specialization of diatoms from phago-mixotrophs to photoautotrophs.</title>
        <authorList>
            <person name="Ban H."/>
            <person name="Sato S."/>
            <person name="Yoshikawa S."/>
            <person name="Yamada K."/>
            <person name="Nakamura Y."/>
            <person name="Ichinomiya M."/>
            <person name="Sato N."/>
            <person name="Blanc-Mathieu R."/>
            <person name="Endo H."/>
            <person name="Kuwata A."/>
            <person name="Ogata H."/>
        </authorList>
    </citation>
    <scope>NUCLEOTIDE SEQUENCE [LARGE SCALE GENOMIC DNA]</scope>
</reference>
<evidence type="ECO:0000256" key="2">
    <source>
        <dbReference type="SAM" id="MobiDB-lite"/>
    </source>
</evidence>
<evidence type="ECO:0000259" key="3">
    <source>
        <dbReference type="Pfam" id="PF02543"/>
    </source>
</evidence>
<organism evidence="5 6">
    <name type="scientific">Triparma columacea</name>
    <dbReference type="NCBI Taxonomy" id="722753"/>
    <lineage>
        <taxon>Eukaryota</taxon>
        <taxon>Sar</taxon>
        <taxon>Stramenopiles</taxon>
        <taxon>Ochrophyta</taxon>
        <taxon>Bolidophyceae</taxon>
        <taxon>Parmales</taxon>
        <taxon>Triparmaceae</taxon>
        <taxon>Triparma</taxon>
    </lineage>
</organism>
<feature type="compositionally biased region" description="Basic and acidic residues" evidence="2">
    <location>
        <begin position="12"/>
        <end position="28"/>
    </location>
</feature>